<dbReference type="InterPro" id="IPR012341">
    <property type="entry name" value="6hp_glycosidase-like_sf"/>
</dbReference>
<dbReference type="PRINTS" id="PR00747">
    <property type="entry name" value="GLYHDRLASE47"/>
</dbReference>
<evidence type="ECO:0000313" key="11">
    <source>
        <dbReference type="Proteomes" id="UP001303647"/>
    </source>
</evidence>
<dbReference type="GO" id="GO:0036503">
    <property type="term" value="P:ERAD pathway"/>
    <property type="evidence" value="ECO:0007669"/>
    <property type="project" value="UniProtKB-ARBA"/>
</dbReference>
<proteinExistence type="inferred from homology"/>
<evidence type="ECO:0000256" key="1">
    <source>
        <dbReference type="ARBA" id="ARBA00001913"/>
    </source>
</evidence>
<evidence type="ECO:0000256" key="5">
    <source>
        <dbReference type="ARBA" id="ARBA00023157"/>
    </source>
</evidence>
<evidence type="ECO:0000256" key="3">
    <source>
        <dbReference type="ARBA" id="ARBA00007658"/>
    </source>
</evidence>
<evidence type="ECO:0000256" key="8">
    <source>
        <dbReference type="PIRSR" id="PIRSR601382-3"/>
    </source>
</evidence>
<keyword evidence="5 8" id="KW-1015">Disulfide bond</keyword>
<dbReference type="PANTHER" id="PTHR11742:SF89">
    <property type="entry name" value="ALPHA-1,2-MANNOSIDASE"/>
    <property type="match status" value="1"/>
</dbReference>
<dbReference type="GO" id="GO:0005509">
    <property type="term" value="F:calcium ion binding"/>
    <property type="evidence" value="ECO:0007669"/>
    <property type="project" value="InterPro"/>
</dbReference>
<evidence type="ECO:0000256" key="4">
    <source>
        <dbReference type="ARBA" id="ARBA00022801"/>
    </source>
</evidence>
<gene>
    <name evidence="10" type="ORF">C7999DRAFT_10057</name>
</gene>
<reference evidence="10" key="2">
    <citation type="submission" date="2023-05" db="EMBL/GenBank/DDBJ databases">
        <authorList>
            <consortium name="Lawrence Berkeley National Laboratory"/>
            <person name="Steindorff A."/>
            <person name="Hensen N."/>
            <person name="Bonometti L."/>
            <person name="Westerberg I."/>
            <person name="Brannstrom I.O."/>
            <person name="Guillou S."/>
            <person name="Cros-Aarteil S."/>
            <person name="Calhoun S."/>
            <person name="Haridas S."/>
            <person name="Kuo A."/>
            <person name="Mondo S."/>
            <person name="Pangilinan J."/>
            <person name="Riley R."/>
            <person name="Labutti K."/>
            <person name="Andreopoulos B."/>
            <person name="Lipzen A."/>
            <person name="Chen C."/>
            <person name="Yanf M."/>
            <person name="Daum C."/>
            <person name="Ng V."/>
            <person name="Clum A."/>
            <person name="Ohm R."/>
            <person name="Martin F."/>
            <person name="Silar P."/>
            <person name="Natvig D."/>
            <person name="Lalanne C."/>
            <person name="Gautier V."/>
            <person name="Ament-Velasquez S.L."/>
            <person name="Kruys A."/>
            <person name="Hutchinson M.I."/>
            <person name="Powell A.J."/>
            <person name="Barry K."/>
            <person name="Miller A.N."/>
            <person name="Grigoriev I.V."/>
            <person name="Debuchy R."/>
            <person name="Gladieux P."/>
            <person name="Thoren M.H."/>
            <person name="Johannesson H."/>
        </authorList>
    </citation>
    <scope>NUCLEOTIDE SEQUENCE</scope>
    <source>
        <strain evidence="10">CBS 359.72</strain>
    </source>
</reference>
<dbReference type="GO" id="GO:0004571">
    <property type="term" value="F:mannosyl-oligosaccharide 1,2-alpha-mannosidase activity"/>
    <property type="evidence" value="ECO:0007669"/>
    <property type="project" value="InterPro"/>
</dbReference>
<dbReference type="GO" id="GO:0005975">
    <property type="term" value="P:carbohydrate metabolic process"/>
    <property type="evidence" value="ECO:0007669"/>
    <property type="project" value="InterPro"/>
</dbReference>
<evidence type="ECO:0000256" key="9">
    <source>
        <dbReference type="RuleBase" id="RU361193"/>
    </source>
</evidence>
<dbReference type="GO" id="GO:0016020">
    <property type="term" value="C:membrane"/>
    <property type="evidence" value="ECO:0007669"/>
    <property type="project" value="InterPro"/>
</dbReference>
<keyword evidence="11" id="KW-1185">Reference proteome</keyword>
<comment type="caution">
    <text evidence="10">The sequence shown here is derived from an EMBL/GenBank/DDBJ whole genome shotgun (WGS) entry which is preliminary data.</text>
</comment>
<feature type="active site" evidence="6">
    <location>
        <position position="501"/>
    </location>
</feature>
<dbReference type="AlphaFoldDB" id="A0AAN7HVD9"/>
<feature type="active site" description="Proton donor" evidence="6">
    <location>
        <position position="184"/>
    </location>
</feature>
<keyword evidence="7" id="KW-0106">Calcium</keyword>
<dbReference type="InterPro" id="IPR050749">
    <property type="entry name" value="Glycosyl_Hydrolase_47"/>
</dbReference>
<comment type="cofactor">
    <cofactor evidence="1 7">
        <name>Ca(2+)</name>
        <dbReference type="ChEBI" id="CHEBI:29108"/>
    </cofactor>
</comment>
<evidence type="ECO:0000313" key="10">
    <source>
        <dbReference type="EMBL" id="KAK4252214.1"/>
    </source>
</evidence>
<protein>
    <recommendedName>
        <fullName evidence="9">alpha-1,2-Mannosidase</fullName>
        <ecNumber evidence="9">3.2.1.-</ecNumber>
    </recommendedName>
</protein>
<evidence type="ECO:0000256" key="6">
    <source>
        <dbReference type="PIRSR" id="PIRSR601382-1"/>
    </source>
</evidence>
<feature type="active site" evidence="6">
    <location>
        <position position="320"/>
    </location>
</feature>
<dbReference type="Pfam" id="PF01532">
    <property type="entry name" value="Glyco_hydro_47"/>
    <property type="match status" value="1"/>
</dbReference>
<evidence type="ECO:0000256" key="2">
    <source>
        <dbReference type="ARBA" id="ARBA00004922"/>
    </source>
</evidence>
<organism evidence="10 11">
    <name type="scientific">Corynascus novoguineensis</name>
    <dbReference type="NCBI Taxonomy" id="1126955"/>
    <lineage>
        <taxon>Eukaryota</taxon>
        <taxon>Fungi</taxon>
        <taxon>Dikarya</taxon>
        <taxon>Ascomycota</taxon>
        <taxon>Pezizomycotina</taxon>
        <taxon>Sordariomycetes</taxon>
        <taxon>Sordariomycetidae</taxon>
        <taxon>Sordariales</taxon>
        <taxon>Chaetomiaceae</taxon>
        <taxon>Corynascus</taxon>
    </lineage>
</organism>
<name>A0AAN7HVD9_9PEZI</name>
<comment type="pathway">
    <text evidence="2">Protein modification; protein glycosylation.</text>
</comment>
<dbReference type="GO" id="GO:0005783">
    <property type="term" value="C:endoplasmic reticulum"/>
    <property type="evidence" value="ECO:0007669"/>
    <property type="project" value="TreeGrafter"/>
</dbReference>
<sequence>VTVMGFRSFMRLALVAAVFIVCYISLSQTDFVYVVYKGEEWRTWKYVPSSFDWGNRPQTHPLEEGAVIRLPEGNPHQLPRVQHEFSAEELSATHNETQKARRDAVRKAAKRSWRAYSKHAWGRDQVAPQTLVGQDTFAGWGATLVDSLDTLWIMGMEKEFRAAVRHVATIDWNNATSSHCSLFETNIRYLGGLLSAYDLSQEQILLDKAIELGDMLHAGFDTPNHMPANSFRFDLAKEGKLKPSGREASAAVGSLFLEFTRLSQLSGDPKYYHAVDGVKKLLERNQDSTKLPGMWPVFVNLQEDDFFAAGNTFSLGNSADSAYEYLSKMHALLGGLDPTYEKLHTKAMDTAEKHVLFRPMLPGNPSPDVLFPGEVISTGQTVDLSPVVEHLSCFAGGMFALGGRLFENEDHVRVGEQLARGCAWAYDAFSTGVMPERAELMPCENGGKAGGGGKDAGEGVDHLAPCAWNETRWLDRVGERRVRPPQGFAALLDQRYLLRPEAVESVFVLYRITGKADLLDVAWRMFESITRATRTKFAYSAIADVQATGETSKLDSMESFWIAETLKYFYLIFSEPELISLDDYVFNTEAHPFRLPKLSEDGQVQ</sequence>
<keyword evidence="7" id="KW-0479">Metal-binding</keyword>
<dbReference type="EC" id="3.2.1.-" evidence="9"/>
<feature type="active site" description="Proton donor" evidence="6">
    <location>
        <position position="436"/>
    </location>
</feature>
<feature type="disulfide bond" evidence="8">
    <location>
        <begin position="393"/>
        <end position="422"/>
    </location>
</feature>
<dbReference type="PANTHER" id="PTHR11742">
    <property type="entry name" value="MANNOSYL-OLIGOSACCHARIDE ALPHA-1,2-MANNOSIDASE-RELATED"/>
    <property type="match status" value="1"/>
</dbReference>
<comment type="similarity">
    <text evidence="3 9">Belongs to the glycosyl hydrolase 47 family.</text>
</comment>
<dbReference type="Gene3D" id="1.50.10.10">
    <property type="match status" value="1"/>
</dbReference>
<dbReference type="InterPro" id="IPR001382">
    <property type="entry name" value="Glyco_hydro_47"/>
</dbReference>
<dbReference type="InterPro" id="IPR036026">
    <property type="entry name" value="Seven-hairpin_glycosidases"/>
</dbReference>
<accession>A0AAN7HVD9</accession>
<dbReference type="Proteomes" id="UP001303647">
    <property type="component" value="Unassembled WGS sequence"/>
</dbReference>
<feature type="non-terminal residue" evidence="10">
    <location>
        <position position="1"/>
    </location>
</feature>
<feature type="binding site" evidence="7">
    <location>
        <position position="588"/>
    </location>
    <ligand>
        <name>Ca(2+)</name>
        <dbReference type="ChEBI" id="CHEBI:29108"/>
    </ligand>
</feature>
<keyword evidence="4 9" id="KW-0378">Hydrolase</keyword>
<evidence type="ECO:0000256" key="7">
    <source>
        <dbReference type="PIRSR" id="PIRSR601382-2"/>
    </source>
</evidence>
<keyword evidence="9" id="KW-0326">Glycosidase</keyword>
<reference evidence="10" key="1">
    <citation type="journal article" date="2023" name="Mol. Phylogenet. Evol.">
        <title>Genome-scale phylogeny and comparative genomics of the fungal order Sordariales.</title>
        <authorList>
            <person name="Hensen N."/>
            <person name="Bonometti L."/>
            <person name="Westerberg I."/>
            <person name="Brannstrom I.O."/>
            <person name="Guillou S."/>
            <person name="Cros-Aarteil S."/>
            <person name="Calhoun S."/>
            <person name="Haridas S."/>
            <person name="Kuo A."/>
            <person name="Mondo S."/>
            <person name="Pangilinan J."/>
            <person name="Riley R."/>
            <person name="LaButti K."/>
            <person name="Andreopoulos B."/>
            <person name="Lipzen A."/>
            <person name="Chen C."/>
            <person name="Yan M."/>
            <person name="Daum C."/>
            <person name="Ng V."/>
            <person name="Clum A."/>
            <person name="Steindorff A."/>
            <person name="Ohm R.A."/>
            <person name="Martin F."/>
            <person name="Silar P."/>
            <person name="Natvig D.O."/>
            <person name="Lalanne C."/>
            <person name="Gautier V."/>
            <person name="Ament-Velasquez S.L."/>
            <person name="Kruys A."/>
            <person name="Hutchinson M.I."/>
            <person name="Powell A.J."/>
            <person name="Barry K."/>
            <person name="Miller A.N."/>
            <person name="Grigoriev I.V."/>
            <person name="Debuchy R."/>
            <person name="Gladieux P."/>
            <person name="Hiltunen Thoren M."/>
            <person name="Johannesson H."/>
        </authorList>
    </citation>
    <scope>NUCLEOTIDE SEQUENCE</scope>
    <source>
        <strain evidence="10">CBS 359.72</strain>
    </source>
</reference>
<dbReference type="EMBL" id="MU857601">
    <property type="protein sequence ID" value="KAK4252214.1"/>
    <property type="molecule type" value="Genomic_DNA"/>
</dbReference>
<dbReference type="SUPFAM" id="SSF48225">
    <property type="entry name" value="Seven-hairpin glycosidases"/>
    <property type="match status" value="1"/>
</dbReference>
<dbReference type="FunFam" id="1.50.10.10:FF:000037">
    <property type="entry name" value="alpha-1,2-Mannosidase"/>
    <property type="match status" value="1"/>
</dbReference>